<keyword evidence="2" id="KW-1185">Reference proteome</keyword>
<dbReference type="AlphaFoldDB" id="A0AAW0NNW9"/>
<evidence type="ECO:0000313" key="1">
    <source>
        <dbReference type="EMBL" id="KAK7898542.1"/>
    </source>
</evidence>
<organism evidence="1 2">
    <name type="scientific">Mugilogobius chulae</name>
    <name type="common">yellowstripe goby</name>
    <dbReference type="NCBI Taxonomy" id="88201"/>
    <lineage>
        <taxon>Eukaryota</taxon>
        <taxon>Metazoa</taxon>
        <taxon>Chordata</taxon>
        <taxon>Craniata</taxon>
        <taxon>Vertebrata</taxon>
        <taxon>Euteleostomi</taxon>
        <taxon>Actinopterygii</taxon>
        <taxon>Neopterygii</taxon>
        <taxon>Teleostei</taxon>
        <taxon>Neoteleostei</taxon>
        <taxon>Acanthomorphata</taxon>
        <taxon>Gobiaria</taxon>
        <taxon>Gobiiformes</taxon>
        <taxon>Gobioidei</taxon>
        <taxon>Gobiidae</taxon>
        <taxon>Gobionellinae</taxon>
        <taxon>Mugilogobius</taxon>
    </lineage>
</organism>
<comment type="caution">
    <text evidence="1">The sequence shown here is derived from an EMBL/GenBank/DDBJ whole genome shotgun (WGS) entry which is preliminary data.</text>
</comment>
<gene>
    <name evidence="1" type="ORF">WMY93_019395</name>
</gene>
<reference evidence="2" key="1">
    <citation type="submission" date="2024-04" db="EMBL/GenBank/DDBJ databases">
        <title>Salinicola lusitanus LLJ914,a marine bacterium isolated from the Okinawa Trough.</title>
        <authorList>
            <person name="Li J."/>
        </authorList>
    </citation>
    <scope>NUCLEOTIDE SEQUENCE [LARGE SCALE GENOMIC DNA]</scope>
</reference>
<protein>
    <submittedName>
        <fullName evidence="1">Uncharacterized protein</fullName>
    </submittedName>
</protein>
<dbReference type="Proteomes" id="UP001460270">
    <property type="component" value="Unassembled WGS sequence"/>
</dbReference>
<name>A0AAW0NNW9_9GOBI</name>
<sequence>MERCARGRTRYTVAEAIHRSRSVCVPRLEDRSTCDSDYESCSSSSVLGLSVDTSHSGHFLDASCGHAHTPLHLA</sequence>
<evidence type="ECO:0000313" key="2">
    <source>
        <dbReference type="Proteomes" id="UP001460270"/>
    </source>
</evidence>
<dbReference type="EMBL" id="JBBPFD010000014">
    <property type="protein sequence ID" value="KAK7898542.1"/>
    <property type="molecule type" value="Genomic_DNA"/>
</dbReference>
<proteinExistence type="predicted"/>
<accession>A0AAW0NNW9</accession>